<proteinExistence type="predicted"/>
<reference evidence="1 2" key="1">
    <citation type="journal article" date="2021" name="BMC Genomics">
        <title>Datura genome reveals duplications of psychoactive alkaloid biosynthetic genes and high mutation rate following tissue culture.</title>
        <authorList>
            <person name="Rajewski A."/>
            <person name="Carter-House D."/>
            <person name="Stajich J."/>
            <person name="Litt A."/>
        </authorList>
    </citation>
    <scope>NUCLEOTIDE SEQUENCE [LARGE SCALE GENOMIC DNA]</scope>
    <source>
        <strain evidence="1">AR-01</strain>
    </source>
</reference>
<dbReference type="EMBL" id="JACEIK010005023">
    <property type="protein sequence ID" value="MCE0480534.1"/>
    <property type="molecule type" value="Genomic_DNA"/>
</dbReference>
<organism evidence="1 2">
    <name type="scientific">Datura stramonium</name>
    <name type="common">Jimsonweed</name>
    <name type="synonym">Common thornapple</name>
    <dbReference type="NCBI Taxonomy" id="4076"/>
    <lineage>
        <taxon>Eukaryota</taxon>
        <taxon>Viridiplantae</taxon>
        <taxon>Streptophyta</taxon>
        <taxon>Embryophyta</taxon>
        <taxon>Tracheophyta</taxon>
        <taxon>Spermatophyta</taxon>
        <taxon>Magnoliopsida</taxon>
        <taxon>eudicotyledons</taxon>
        <taxon>Gunneridae</taxon>
        <taxon>Pentapetalae</taxon>
        <taxon>asterids</taxon>
        <taxon>lamiids</taxon>
        <taxon>Solanales</taxon>
        <taxon>Solanaceae</taxon>
        <taxon>Solanoideae</taxon>
        <taxon>Datureae</taxon>
        <taxon>Datura</taxon>
    </lineage>
</organism>
<accession>A0ABS8VID1</accession>
<gene>
    <name evidence="1" type="ORF">HAX54_037475</name>
</gene>
<comment type="caution">
    <text evidence="1">The sequence shown here is derived from an EMBL/GenBank/DDBJ whole genome shotgun (WGS) entry which is preliminary data.</text>
</comment>
<protein>
    <submittedName>
        <fullName evidence="1">Uncharacterized protein</fullName>
    </submittedName>
</protein>
<evidence type="ECO:0000313" key="2">
    <source>
        <dbReference type="Proteomes" id="UP000823775"/>
    </source>
</evidence>
<evidence type="ECO:0000313" key="1">
    <source>
        <dbReference type="EMBL" id="MCE0480534.1"/>
    </source>
</evidence>
<name>A0ABS8VID1_DATST</name>
<sequence length="130" mass="14512">MAALSVGESKNMFVDINEEVHCTSTIVPPRSIANNAVGGCFIDKTFNRDQIEKNNHAWHGGDQSGRINVRAPSLSHLMKDNQERDQMMATMATNIALLTKKLIESEIKKVHDIDETINGVRYSHGYPPHL</sequence>
<keyword evidence="2" id="KW-1185">Reference proteome</keyword>
<dbReference type="Proteomes" id="UP000823775">
    <property type="component" value="Unassembled WGS sequence"/>
</dbReference>